<accession>A0A8J2RYG1</accession>
<feature type="compositionally biased region" description="Basic and acidic residues" evidence="1">
    <location>
        <begin position="213"/>
        <end position="254"/>
    </location>
</feature>
<dbReference type="GO" id="GO:0003676">
    <property type="term" value="F:nucleic acid binding"/>
    <property type="evidence" value="ECO:0007669"/>
    <property type="project" value="InterPro"/>
</dbReference>
<organism evidence="2 3">
    <name type="scientific">Daphnia galeata</name>
    <dbReference type="NCBI Taxonomy" id="27404"/>
    <lineage>
        <taxon>Eukaryota</taxon>
        <taxon>Metazoa</taxon>
        <taxon>Ecdysozoa</taxon>
        <taxon>Arthropoda</taxon>
        <taxon>Crustacea</taxon>
        <taxon>Branchiopoda</taxon>
        <taxon>Diplostraca</taxon>
        <taxon>Cladocera</taxon>
        <taxon>Anomopoda</taxon>
        <taxon>Daphniidae</taxon>
        <taxon>Daphnia</taxon>
    </lineage>
</organism>
<dbReference type="Proteomes" id="UP000789390">
    <property type="component" value="Unassembled WGS sequence"/>
</dbReference>
<dbReference type="InterPro" id="IPR035979">
    <property type="entry name" value="RBD_domain_sf"/>
</dbReference>
<feature type="compositionally biased region" description="Basic and acidic residues" evidence="1">
    <location>
        <begin position="83"/>
        <end position="95"/>
    </location>
</feature>
<feature type="compositionally biased region" description="Basic and acidic residues" evidence="1">
    <location>
        <begin position="119"/>
        <end position="131"/>
    </location>
</feature>
<dbReference type="Gene3D" id="3.30.70.330">
    <property type="match status" value="1"/>
</dbReference>
<reference evidence="2" key="1">
    <citation type="submission" date="2021-11" db="EMBL/GenBank/DDBJ databases">
        <authorList>
            <person name="Schell T."/>
        </authorList>
    </citation>
    <scope>NUCLEOTIDE SEQUENCE</scope>
    <source>
        <strain evidence="2">M5</strain>
    </source>
</reference>
<evidence type="ECO:0000256" key="1">
    <source>
        <dbReference type="SAM" id="MobiDB-lite"/>
    </source>
</evidence>
<feature type="region of interest" description="Disordered" evidence="1">
    <location>
        <begin position="311"/>
        <end position="331"/>
    </location>
</feature>
<evidence type="ECO:0000313" key="3">
    <source>
        <dbReference type="Proteomes" id="UP000789390"/>
    </source>
</evidence>
<feature type="region of interest" description="Disordered" evidence="1">
    <location>
        <begin position="165"/>
        <end position="264"/>
    </location>
</feature>
<gene>
    <name evidence="2" type="ORF">DGAL_LOCUS14245</name>
</gene>
<dbReference type="OrthoDB" id="1748655at2759"/>
<name>A0A8J2RYG1_9CRUS</name>
<feature type="compositionally biased region" description="Basic and acidic residues" evidence="1">
    <location>
        <begin position="311"/>
        <end position="320"/>
    </location>
</feature>
<keyword evidence="3" id="KW-1185">Reference proteome</keyword>
<feature type="compositionally biased region" description="Basic and acidic residues" evidence="1">
    <location>
        <begin position="170"/>
        <end position="184"/>
    </location>
</feature>
<sequence length="331" mass="36456">MYPIYFIGYRCLNVFDYQEKWTCGRLKGFGCTEFPTRQDLVDALTMNELIIKNRKIRVDFASGADGDKEQGAGGMGRGRGRPSRNDEEREDHTPSDWRNAPMEEPPQCQDRGDAGGFRGGDKGGDRTERGIVHPAQLFHPREIHSVREETDHLVRSVGAEMAPQAQVFCSRDREGGSFGGRDRYSPSSFGGRNREGGSSFFSCGRDGPSSFGQDREGDGSWYGRDRDGPSSFGHDRESPSFNGDEMKRSERPNAGEEGSDPVAEIPATAAVAAPIKRSVATAAPPSSASIFGAAKPVETAARERTIEERIKEKQMKEKEQPLSGRVTVRQE</sequence>
<comment type="caution">
    <text evidence="2">The sequence shown here is derived from an EMBL/GenBank/DDBJ whole genome shotgun (WGS) entry which is preliminary data.</text>
</comment>
<evidence type="ECO:0000313" key="2">
    <source>
        <dbReference type="EMBL" id="CAH0110654.1"/>
    </source>
</evidence>
<dbReference type="InterPro" id="IPR012677">
    <property type="entry name" value="Nucleotide-bd_a/b_plait_sf"/>
</dbReference>
<proteinExistence type="predicted"/>
<protein>
    <submittedName>
        <fullName evidence="2">Uncharacterized protein</fullName>
    </submittedName>
</protein>
<dbReference type="EMBL" id="CAKKLH010000304">
    <property type="protein sequence ID" value="CAH0110654.1"/>
    <property type="molecule type" value="Genomic_DNA"/>
</dbReference>
<dbReference type="SUPFAM" id="SSF54928">
    <property type="entry name" value="RNA-binding domain, RBD"/>
    <property type="match status" value="1"/>
</dbReference>
<dbReference type="AlphaFoldDB" id="A0A8J2RYG1"/>
<feature type="region of interest" description="Disordered" evidence="1">
    <location>
        <begin position="62"/>
        <end position="134"/>
    </location>
</feature>